<organism evidence="1 2">
    <name type="scientific">Sphaerisporangium flaviroseum</name>
    <dbReference type="NCBI Taxonomy" id="509199"/>
    <lineage>
        <taxon>Bacteria</taxon>
        <taxon>Bacillati</taxon>
        <taxon>Actinomycetota</taxon>
        <taxon>Actinomycetes</taxon>
        <taxon>Streptosporangiales</taxon>
        <taxon>Streptosporangiaceae</taxon>
        <taxon>Sphaerisporangium</taxon>
    </lineage>
</organism>
<accession>A0ABP7ITY5</accession>
<name>A0ABP7ITY5_9ACTN</name>
<sequence>MMKRIWAITLLLAVMAVGSVVTGGGAQAARKTTVSMWQYRTMVRQCRYANTPLLRRHCRDAVRRHYRVGRRNIYLDCRTYSGISVCGRLVLTKRERRCVTRLVREGLSRRRAEVECYAFE</sequence>
<dbReference type="RefSeq" id="WP_344945883.1">
    <property type="nucleotide sequence ID" value="NZ_BAAAZR010000020.1"/>
</dbReference>
<dbReference type="Proteomes" id="UP001500888">
    <property type="component" value="Unassembled WGS sequence"/>
</dbReference>
<keyword evidence="2" id="KW-1185">Reference proteome</keyword>
<protein>
    <submittedName>
        <fullName evidence="1">Uncharacterized protein</fullName>
    </submittedName>
</protein>
<gene>
    <name evidence="1" type="ORF">GCM10022226_53830</name>
</gene>
<evidence type="ECO:0000313" key="2">
    <source>
        <dbReference type="Proteomes" id="UP001500888"/>
    </source>
</evidence>
<proteinExistence type="predicted"/>
<dbReference type="EMBL" id="BAAAZR010000020">
    <property type="protein sequence ID" value="GAA3826321.1"/>
    <property type="molecule type" value="Genomic_DNA"/>
</dbReference>
<evidence type="ECO:0000313" key="1">
    <source>
        <dbReference type="EMBL" id="GAA3826321.1"/>
    </source>
</evidence>
<reference evidence="2" key="1">
    <citation type="journal article" date="2019" name="Int. J. Syst. Evol. Microbiol.">
        <title>The Global Catalogue of Microorganisms (GCM) 10K type strain sequencing project: providing services to taxonomists for standard genome sequencing and annotation.</title>
        <authorList>
            <consortium name="The Broad Institute Genomics Platform"/>
            <consortium name="The Broad Institute Genome Sequencing Center for Infectious Disease"/>
            <person name="Wu L."/>
            <person name="Ma J."/>
        </authorList>
    </citation>
    <scope>NUCLEOTIDE SEQUENCE [LARGE SCALE GENOMIC DNA]</scope>
    <source>
        <strain evidence="2">JCM 16908</strain>
    </source>
</reference>
<comment type="caution">
    <text evidence="1">The sequence shown here is derived from an EMBL/GenBank/DDBJ whole genome shotgun (WGS) entry which is preliminary data.</text>
</comment>